<dbReference type="Proteomes" id="UP001259659">
    <property type="component" value="Unassembled WGS sequence"/>
</dbReference>
<evidence type="ECO:0000313" key="4">
    <source>
        <dbReference type="Proteomes" id="UP001259659"/>
    </source>
</evidence>
<evidence type="ECO:0000259" key="2">
    <source>
        <dbReference type="SMART" id="SM00089"/>
    </source>
</evidence>
<dbReference type="SMART" id="SM00089">
    <property type="entry name" value="PKD"/>
    <property type="match status" value="1"/>
</dbReference>
<dbReference type="SUPFAM" id="SSF49299">
    <property type="entry name" value="PKD domain"/>
    <property type="match status" value="1"/>
</dbReference>
<feature type="compositionally biased region" description="Polar residues" evidence="1">
    <location>
        <begin position="299"/>
        <end position="315"/>
    </location>
</feature>
<dbReference type="Pfam" id="PF22352">
    <property type="entry name" value="K319L-like_PKD"/>
    <property type="match status" value="1"/>
</dbReference>
<feature type="domain" description="PKD/Chitinase" evidence="2">
    <location>
        <begin position="30"/>
        <end position="119"/>
    </location>
</feature>
<feature type="compositionally biased region" description="Low complexity" evidence="1">
    <location>
        <begin position="346"/>
        <end position="362"/>
    </location>
</feature>
<feature type="compositionally biased region" description="Acidic residues" evidence="1">
    <location>
        <begin position="318"/>
        <end position="335"/>
    </location>
</feature>
<dbReference type="InterPro" id="IPR022409">
    <property type="entry name" value="PKD/Chitinase_dom"/>
</dbReference>
<organism evidence="3 4">
    <name type="scientific">Haloarcula saliterrae</name>
    <dbReference type="NCBI Taxonomy" id="2950534"/>
    <lineage>
        <taxon>Archaea</taxon>
        <taxon>Methanobacteriati</taxon>
        <taxon>Methanobacteriota</taxon>
        <taxon>Stenosarchaea group</taxon>
        <taxon>Halobacteria</taxon>
        <taxon>Halobacteriales</taxon>
        <taxon>Haloarculaceae</taxon>
        <taxon>Haloarcula</taxon>
    </lineage>
</organism>
<gene>
    <name evidence="3" type="ORF">NDI56_14770</name>
</gene>
<dbReference type="InterPro" id="IPR035986">
    <property type="entry name" value="PKD_dom_sf"/>
</dbReference>
<keyword evidence="4" id="KW-1185">Reference proteome</keyword>
<dbReference type="InterPro" id="IPR013783">
    <property type="entry name" value="Ig-like_fold"/>
</dbReference>
<dbReference type="RefSeq" id="WP_310920396.1">
    <property type="nucleotide sequence ID" value="NZ_JAMQON010000004.1"/>
</dbReference>
<reference evidence="3 4" key="1">
    <citation type="submission" date="2022-06" db="EMBL/GenBank/DDBJ databases">
        <title>Haloarcula sp. a new haloarchaeum isolate from saline soil.</title>
        <authorList>
            <person name="Strakova D."/>
            <person name="Galisteo C."/>
            <person name="Sanchez-Porro C."/>
            <person name="Ventosa A."/>
        </authorList>
    </citation>
    <scope>NUCLEOTIDE SEQUENCE [LARGE SCALE GENOMIC DNA]</scope>
    <source>
        <strain evidence="3 4">S1CR25-12</strain>
    </source>
</reference>
<feature type="region of interest" description="Disordered" evidence="1">
    <location>
        <begin position="299"/>
        <end position="369"/>
    </location>
</feature>
<proteinExistence type="predicted"/>
<dbReference type="CDD" id="cd00146">
    <property type="entry name" value="PKD"/>
    <property type="match status" value="1"/>
</dbReference>
<accession>A0ABU2FEJ0</accession>
<sequence>MRVATLVALVSIGLLAATGGVVAAENTAPLADAGVDQTVPANTTVHLDANGTVDPDGEVAGVSWTIETPGGDTTSPACPDCRRTEFDADDTGQYTVTLTVTDDDGATRSDTLYVTVTNATGPAVTLSGPGVTLQDSNTTFEANVSRDNAPLQTLAWVVDGEVVHRQSLDGATANTSFSHSFTNTSTMAVRAVVYDTLGNRGSATWSVKVVEGGGGGSGVGGSTCASGGCSGADKIVTGPDGQDYVLDTNGEDGIQLNSGDGADALTDYGDNLQESGDLRKTVGGAYKVTEGQALSDITTEAAETNDPMNDDNTGSDYFVDDDGDLPILDDDDSDDSFNQFDPLDFSPGGPSENGDSSEGSDGVLNNPLL</sequence>
<evidence type="ECO:0000256" key="1">
    <source>
        <dbReference type="SAM" id="MobiDB-lite"/>
    </source>
</evidence>
<dbReference type="Gene3D" id="2.60.40.10">
    <property type="entry name" value="Immunoglobulins"/>
    <property type="match status" value="1"/>
</dbReference>
<name>A0ABU2FEJ0_9EURY</name>
<dbReference type="EMBL" id="JAMQON010000004">
    <property type="protein sequence ID" value="MDS0260667.1"/>
    <property type="molecule type" value="Genomic_DNA"/>
</dbReference>
<comment type="caution">
    <text evidence="3">The sequence shown here is derived from an EMBL/GenBank/DDBJ whole genome shotgun (WGS) entry which is preliminary data.</text>
</comment>
<evidence type="ECO:0000313" key="3">
    <source>
        <dbReference type="EMBL" id="MDS0260667.1"/>
    </source>
</evidence>
<protein>
    <submittedName>
        <fullName evidence="3">PKD domain-containing protein</fullName>
    </submittedName>
</protein>